<accession>A0A0P0RJT9</accession>
<dbReference type="InterPro" id="IPR005503">
    <property type="entry name" value="FliL"/>
</dbReference>
<keyword evidence="4" id="KW-1003">Cell membrane</keyword>
<keyword evidence="7 10" id="KW-0283">Flagellar rotation</keyword>
<dbReference type="GO" id="GO:0005886">
    <property type="term" value="C:plasma membrane"/>
    <property type="evidence" value="ECO:0007669"/>
    <property type="project" value="UniProtKB-SubCell"/>
</dbReference>
<dbReference type="KEGG" id="bcai:K788_0000055"/>
<gene>
    <name evidence="11" type="ORF">K788_0000055</name>
</gene>
<dbReference type="GO" id="GO:0009425">
    <property type="term" value="C:bacterial-type flagellum basal body"/>
    <property type="evidence" value="ECO:0007669"/>
    <property type="project" value="InterPro"/>
</dbReference>
<evidence type="ECO:0000256" key="2">
    <source>
        <dbReference type="ARBA" id="ARBA00004162"/>
    </source>
</evidence>
<evidence type="ECO:0000256" key="10">
    <source>
        <dbReference type="RuleBase" id="RU364125"/>
    </source>
</evidence>
<comment type="function">
    <text evidence="1 10">Controls the rotational direction of flagella during chemotaxis.</text>
</comment>
<protein>
    <recommendedName>
        <fullName evidence="10">Flagellar protein FliL</fullName>
    </recommendedName>
</protein>
<keyword evidence="11" id="KW-0966">Cell projection</keyword>
<evidence type="ECO:0000256" key="5">
    <source>
        <dbReference type="ARBA" id="ARBA00022500"/>
    </source>
</evidence>
<dbReference type="Pfam" id="PF03748">
    <property type="entry name" value="FliL"/>
    <property type="match status" value="1"/>
</dbReference>
<dbReference type="Proteomes" id="UP000019146">
    <property type="component" value="Chromosome 2"/>
</dbReference>
<comment type="subcellular location">
    <subcellularLocation>
        <location evidence="10">Cell inner membrane</location>
    </subcellularLocation>
    <subcellularLocation>
        <location evidence="2">Cell membrane</location>
        <topology evidence="2">Single-pass membrane protein</topology>
    </subcellularLocation>
</comment>
<evidence type="ECO:0000256" key="4">
    <source>
        <dbReference type="ARBA" id="ARBA00022475"/>
    </source>
</evidence>
<evidence type="ECO:0000313" key="11">
    <source>
        <dbReference type="EMBL" id="ALL68945.1"/>
    </source>
</evidence>
<evidence type="ECO:0000256" key="1">
    <source>
        <dbReference type="ARBA" id="ARBA00002254"/>
    </source>
</evidence>
<keyword evidence="6" id="KW-0812">Transmembrane</keyword>
<dbReference type="GeneID" id="69972580"/>
<evidence type="ECO:0000256" key="3">
    <source>
        <dbReference type="ARBA" id="ARBA00008281"/>
    </source>
</evidence>
<dbReference type="PANTHER" id="PTHR35091:SF2">
    <property type="entry name" value="FLAGELLAR PROTEIN FLIL"/>
    <property type="match status" value="1"/>
</dbReference>
<evidence type="ECO:0000256" key="6">
    <source>
        <dbReference type="ARBA" id="ARBA00022692"/>
    </source>
</evidence>
<keyword evidence="9 10" id="KW-0472">Membrane</keyword>
<dbReference type="EMBL" id="CP012747">
    <property type="protein sequence ID" value="ALL68945.1"/>
    <property type="molecule type" value="Genomic_DNA"/>
</dbReference>
<evidence type="ECO:0000256" key="8">
    <source>
        <dbReference type="ARBA" id="ARBA00022989"/>
    </source>
</evidence>
<keyword evidence="8" id="KW-1133">Transmembrane helix</keyword>
<keyword evidence="11" id="KW-0282">Flagellum</keyword>
<proteinExistence type="inferred from homology"/>
<keyword evidence="10" id="KW-0997">Cell inner membrane</keyword>
<keyword evidence="11" id="KW-0969">Cilium</keyword>
<dbReference type="GO" id="GO:0006935">
    <property type="term" value="P:chemotaxis"/>
    <property type="evidence" value="ECO:0007669"/>
    <property type="project" value="UniProtKB-KW"/>
</dbReference>
<organism evidence="11 12">
    <name type="scientific">Paraburkholderia caribensis MBA4</name>
    <dbReference type="NCBI Taxonomy" id="1323664"/>
    <lineage>
        <taxon>Bacteria</taxon>
        <taxon>Pseudomonadati</taxon>
        <taxon>Pseudomonadota</taxon>
        <taxon>Betaproteobacteria</taxon>
        <taxon>Burkholderiales</taxon>
        <taxon>Burkholderiaceae</taxon>
        <taxon>Paraburkholderia</taxon>
    </lineage>
</organism>
<dbReference type="AlphaFoldDB" id="A0A0P0RJT9"/>
<name>A0A0P0RJT9_9BURK</name>
<dbReference type="GO" id="GO:0071978">
    <property type="term" value="P:bacterial-type flagellum-dependent swarming motility"/>
    <property type="evidence" value="ECO:0007669"/>
    <property type="project" value="TreeGrafter"/>
</dbReference>
<reference evidence="11 12" key="1">
    <citation type="journal article" date="2014" name="Genome Announc.">
        <title>Draft Genome Sequence of the Haloacid-Degrading Burkholderia caribensis Strain MBA4.</title>
        <authorList>
            <person name="Pan Y."/>
            <person name="Kong K.F."/>
            <person name="Tsang J.S."/>
        </authorList>
    </citation>
    <scope>NUCLEOTIDE SEQUENCE [LARGE SCALE GENOMIC DNA]</scope>
    <source>
        <strain evidence="11 12">MBA4</strain>
    </source>
</reference>
<evidence type="ECO:0000313" key="12">
    <source>
        <dbReference type="Proteomes" id="UP000019146"/>
    </source>
</evidence>
<sequence length="147" mass="15791">MKTALVTASIALLAALCASTGVWMVTSRGAMLSESPSSQTAPRPVFVTIDPITVPVASETGDMRYLRLGLTLKLADQEGANLFEAHGIEIRSSLELALSNLSSQELLTVEGKRSLARTLANRLEATVSTADGRREIQEVLFTEFIVQ</sequence>
<evidence type="ECO:0000256" key="7">
    <source>
        <dbReference type="ARBA" id="ARBA00022779"/>
    </source>
</evidence>
<dbReference type="PANTHER" id="PTHR35091">
    <property type="entry name" value="FLAGELLAR PROTEIN FLIL"/>
    <property type="match status" value="1"/>
</dbReference>
<evidence type="ECO:0000256" key="9">
    <source>
        <dbReference type="ARBA" id="ARBA00023136"/>
    </source>
</evidence>
<keyword evidence="5 10" id="KW-0145">Chemotaxis</keyword>
<comment type="similarity">
    <text evidence="3 10">Belongs to the FliL family.</text>
</comment>
<dbReference type="RefSeq" id="WP_035997164.1">
    <property type="nucleotide sequence ID" value="NZ_CP012747.1"/>
</dbReference>